<feature type="transmembrane region" description="Helical" evidence="1">
    <location>
        <begin position="91"/>
        <end position="108"/>
    </location>
</feature>
<organism evidence="2">
    <name type="scientific">uncultured Bacteroidota bacterium</name>
    <dbReference type="NCBI Taxonomy" id="152509"/>
    <lineage>
        <taxon>Bacteria</taxon>
        <taxon>Pseudomonadati</taxon>
        <taxon>Bacteroidota</taxon>
        <taxon>environmental samples</taxon>
    </lineage>
</organism>
<dbReference type="AlphaFoldDB" id="H5SGI7"/>
<protein>
    <submittedName>
        <fullName evidence="2">Uncharacterized protein</fullName>
    </submittedName>
</protein>
<feature type="transmembrane region" description="Helical" evidence="1">
    <location>
        <begin position="191"/>
        <end position="213"/>
    </location>
</feature>
<dbReference type="EMBL" id="AP011714">
    <property type="protein sequence ID" value="BAL55273.1"/>
    <property type="molecule type" value="Genomic_DNA"/>
</dbReference>
<keyword evidence="1" id="KW-0812">Transmembrane</keyword>
<reference evidence="2" key="2">
    <citation type="journal article" date="2012" name="PLoS ONE">
        <title>A Deeply Branching Thermophilic Bacterium with an Ancient Acetyl-CoA Pathway Dominates a Subsurface Ecosystem.</title>
        <authorList>
            <person name="Takami H."/>
            <person name="Noguchi H."/>
            <person name="Takaki Y."/>
            <person name="Uchiyama I."/>
            <person name="Toyoda A."/>
            <person name="Nishi S."/>
            <person name="Chee G.-J."/>
            <person name="Arai W."/>
            <person name="Nunoura T."/>
            <person name="Itoh T."/>
            <person name="Hattori M."/>
            <person name="Takai K."/>
        </authorList>
    </citation>
    <scope>NUCLEOTIDE SEQUENCE</scope>
</reference>
<proteinExistence type="predicted"/>
<keyword evidence="1" id="KW-1133">Transmembrane helix</keyword>
<name>H5SGI7_9BACT</name>
<feature type="transmembrane region" description="Helical" evidence="1">
    <location>
        <begin position="7"/>
        <end position="28"/>
    </location>
</feature>
<evidence type="ECO:0000256" key="1">
    <source>
        <dbReference type="SAM" id="Phobius"/>
    </source>
</evidence>
<evidence type="ECO:0000313" key="2">
    <source>
        <dbReference type="EMBL" id="BAL55273.1"/>
    </source>
</evidence>
<sequence length="222" mass="24272">MGLYRTLPLAWGAWFSVVPKGALLLNFIYLLPEEGGASLFLWYVFGVFSLLGGYAAAWAASTPTEMLFWGTFAQAGYMVLASVYGGEESAAAFWLVYGWASLLSFLYVDRPWRGRLGDSVGLLLLSNLAALPPVLGFWVKVGLFWVGLRHLPPGVREMVVGAAALATLAGFAVYGKLLWRIWDQPGEPVPFWRRVVYGVGTVGLLGLGFWGLAGLQSLKRFL</sequence>
<reference evidence="2" key="1">
    <citation type="journal article" date="2005" name="Environ. Microbiol.">
        <title>Genetic and functional properties of uncultivated thermophilic crenarchaeotes from a subsurface gold mine as revealed by analysis of genome fragments.</title>
        <authorList>
            <person name="Nunoura T."/>
            <person name="Hirayama H."/>
            <person name="Takami H."/>
            <person name="Oida H."/>
            <person name="Nishi S."/>
            <person name="Shimamura S."/>
            <person name="Suzuki Y."/>
            <person name="Inagaki F."/>
            <person name="Takai K."/>
            <person name="Nealson K.H."/>
            <person name="Horikoshi K."/>
        </authorList>
    </citation>
    <scope>NUCLEOTIDE SEQUENCE</scope>
</reference>
<gene>
    <name evidence="2" type="ORF">HGMM_F25B04C16</name>
</gene>
<feature type="transmembrane region" description="Helical" evidence="1">
    <location>
        <begin position="159"/>
        <end position="179"/>
    </location>
</feature>
<feature type="transmembrane region" description="Helical" evidence="1">
    <location>
        <begin position="120"/>
        <end position="139"/>
    </location>
</feature>
<feature type="transmembrane region" description="Helical" evidence="1">
    <location>
        <begin position="40"/>
        <end position="60"/>
    </location>
</feature>
<accession>H5SGI7</accession>
<keyword evidence="1" id="KW-0472">Membrane</keyword>